<sequence>MEFRYRAVDERRSRSPPPPAAPSTPGSGSADGHGSNGPAERVGNSAVPLWRPDLLPPETAAADTDELRRQAEKARIRERILREEAEHWELELEVRSELREQMLQLSWPALGWPARGSCTPTPVSPGTITAANSSLLPVVALEAHPKASALATAMTKRKSSDRAAEASTVSLAPNSKKQKSTLTCTACGISANSEKAMQDHLNGKLVPDETEQEIGLEAGEEPGMAMETLGDYKPTKFMMATTAGALNEVTQMDGYLLCELCNVRTADRITMMCHLQGSKHISNDQKKHQPSSKPSGAAIATADPNKNLVLEDYSASLPHTVWRLEGFLLCELCDVKASSMNSMREHLSGKKHKNKANTSSSDASVNLSSGGKEVAKAQPIDTDYTAVISDEMAAKVEAPLAKKSLQPKLGDDNELQEMTVAPPKEDIAIGDSTKTPGTEMMKSSATSAGAQLNNVCDSDSPTMEVDSVMHPLRRVDGFLVCLSCNAKASSEIIMQSHLAGKKHKRKMALAAARGNNDLFVLVTGADEAQDNGSKSIKSNVEAESAVPQAKNAANEDAKSAPSLAVPQAMASMTVDRPVEAQPATCITEPAEEGEIIEEAEEEHAAADSNGSVTQAKESVITNYTTAPVKPIKIQVEGKVFTVMQQENGRLSCELCGIHGCDKDSMILHLYTRTHWGKANLAENKEQQV</sequence>
<evidence type="ECO:0000259" key="2">
    <source>
        <dbReference type="SMART" id="SM00355"/>
    </source>
</evidence>
<dbReference type="InterPro" id="IPR013087">
    <property type="entry name" value="Znf_C2H2_type"/>
</dbReference>
<feature type="compositionally biased region" description="Polar residues" evidence="1">
    <location>
        <begin position="356"/>
        <end position="369"/>
    </location>
</feature>
<organism evidence="4 5">
    <name type="scientific">Miscanthus lutarioriparius</name>
    <dbReference type="NCBI Taxonomy" id="422564"/>
    <lineage>
        <taxon>Eukaryota</taxon>
        <taxon>Viridiplantae</taxon>
        <taxon>Streptophyta</taxon>
        <taxon>Embryophyta</taxon>
        <taxon>Tracheophyta</taxon>
        <taxon>Spermatophyta</taxon>
        <taxon>Magnoliopsida</taxon>
        <taxon>Liliopsida</taxon>
        <taxon>Poales</taxon>
        <taxon>Poaceae</taxon>
        <taxon>PACMAD clade</taxon>
        <taxon>Panicoideae</taxon>
        <taxon>Andropogonodae</taxon>
        <taxon>Andropogoneae</taxon>
        <taxon>Saccharinae</taxon>
        <taxon>Miscanthus</taxon>
    </lineage>
</organism>
<evidence type="ECO:0000313" key="4">
    <source>
        <dbReference type="EMBL" id="CAD6247239.1"/>
    </source>
</evidence>
<reference evidence="4" key="1">
    <citation type="submission" date="2020-10" db="EMBL/GenBank/DDBJ databases">
        <authorList>
            <person name="Han B."/>
            <person name="Lu T."/>
            <person name="Zhao Q."/>
            <person name="Huang X."/>
            <person name="Zhao Y."/>
        </authorList>
    </citation>
    <scope>NUCLEOTIDE SEQUENCE</scope>
</reference>
<dbReference type="SMART" id="SM00451">
    <property type="entry name" value="ZnF_U1"/>
    <property type="match status" value="3"/>
</dbReference>
<proteinExistence type="predicted"/>
<dbReference type="SMART" id="SM00355">
    <property type="entry name" value="ZnF_C2H2"/>
    <property type="match status" value="5"/>
</dbReference>
<feature type="region of interest" description="Disordered" evidence="1">
    <location>
        <begin position="344"/>
        <end position="370"/>
    </location>
</feature>
<feature type="domain" description="C2H2-type" evidence="2">
    <location>
        <begin position="328"/>
        <end position="352"/>
    </location>
</feature>
<feature type="region of interest" description="Disordered" evidence="1">
    <location>
        <begin position="1"/>
        <end position="67"/>
    </location>
</feature>
<name>A0A811PUK1_9POAL</name>
<feature type="domain" description="U1-type" evidence="3">
    <location>
        <begin position="325"/>
        <end position="359"/>
    </location>
</feature>
<feature type="domain" description="C2H2-type" evidence="2">
    <location>
        <begin position="650"/>
        <end position="674"/>
    </location>
</feature>
<dbReference type="PANTHER" id="PTHR47487">
    <property type="entry name" value="OS06G0651300 PROTEIN-RELATED"/>
    <property type="match status" value="1"/>
</dbReference>
<feature type="domain" description="C2H2-type" evidence="2">
    <location>
        <begin position="182"/>
        <end position="202"/>
    </location>
</feature>
<feature type="domain" description="U1-type" evidence="3">
    <location>
        <begin position="476"/>
        <end position="510"/>
    </location>
</feature>
<feature type="domain" description="U1-type" evidence="3">
    <location>
        <begin position="253"/>
        <end position="287"/>
    </location>
</feature>
<keyword evidence="5" id="KW-1185">Reference proteome</keyword>
<protein>
    <recommendedName>
        <fullName evidence="6">C2H2-type domain-containing protein</fullName>
    </recommendedName>
</protein>
<dbReference type="GO" id="GO:0003676">
    <property type="term" value="F:nucleic acid binding"/>
    <property type="evidence" value="ECO:0007669"/>
    <property type="project" value="InterPro"/>
</dbReference>
<dbReference type="GO" id="GO:0008270">
    <property type="term" value="F:zinc ion binding"/>
    <property type="evidence" value="ECO:0007669"/>
    <property type="project" value="InterPro"/>
</dbReference>
<feature type="domain" description="C2H2-type" evidence="2">
    <location>
        <begin position="256"/>
        <end position="280"/>
    </location>
</feature>
<dbReference type="Pfam" id="PF12874">
    <property type="entry name" value="zf-met"/>
    <property type="match status" value="4"/>
</dbReference>
<dbReference type="PANTHER" id="PTHR47487:SF2">
    <property type="entry name" value="C2H2-TYPE DOMAIN-CONTAINING PROTEIN"/>
    <property type="match status" value="1"/>
</dbReference>
<feature type="compositionally biased region" description="Basic and acidic residues" evidence="1">
    <location>
        <begin position="1"/>
        <end position="13"/>
    </location>
</feature>
<dbReference type="OrthoDB" id="10009287at2759"/>
<evidence type="ECO:0000313" key="5">
    <source>
        <dbReference type="Proteomes" id="UP000604825"/>
    </source>
</evidence>
<evidence type="ECO:0008006" key="6">
    <source>
        <dbReference type="Google" id="ProtNLM"/>
    </source>
</evidence>
<dbReference type="AlphaFoldDB" id="A0A811PUK1"/>
<comment type="caution">
    <text evidence="4">The sequence shown here is derived from an EMBL/GenBank/DDBJ whole genome shotgun (WGS) entry which is preliminary data.</text>
</comment>
<dbReference type="InterPro" id="IPR003604">
    <property type="entry name" value="Matrin/U1-like-C_Znf_C2H2"/>
</dbReference>
<evidence type="ECO:0000256" key="1">
    <source>
        <dbReference type="SAM" id="MobiDB-lite"/>
    </source>
</evidence>
<feature type="region of interest" description="Disordered" evidence="1">
    <location>
        <begin position="280"/>
        <end position="300"/>
    </location>
</feature>
<dbReference type="SUPFAM" id="SSF57667">
    <property type="entry name" value="beta-beta-alpha zinc fingers"/>
    <property type="match status" value="3"/>
</dbReference>
<feature type="domain" description="C2H2-type" evidence="2">
    <location>
        <begin position="479"/>
        <end position="503"/>
    </location>
</feature>
<dbReference type="Gene3D" id="3.30.160.60">
    <property type="entry name" value="Classic Zinc Finger"/>
    <property type="match status" value="4"/>
</dbReference>
<dbReference type="InterPro" id="IPR036236">
    <property type="entry name" value="Znf_C2H2_sf"/>
</dbReference>
<evidence type="ECO:0000259" key="3">
    <source>
        <dbReference type="SMART" id="SM00451"/>
    </source>
</evidence>
<gene>
    <name evidence="4" type="ORF">NCGR_LOCUS31452</name>
</gene>
<dbReference type="Proteomes" id="UP000604825">
    <property type="component" value="Unassembled WGS sequence"/>
</dbReference>
<accession>A0A811PUK1</accession>
<dbReference type="EMBL" id="CAJGYO010000007">
    <property type="protein sequence ID" value="CAD6247239.1"/>
    <property type="molecule type" value="Genomic_DNA"/>
</dbReference>
<feature type="region of interest" description="Disordered" evidence="1">
    <location>
        <begin position="529"/>
        <end position="561"/>
    </location>
</feature>